<evidence type="ECO:0000256" key="11">
    <source>
        <dbReference type="ARBA" id="ARBA00033284"/>
    </source>
</evidence>
<evidence type="ECO:0000256" key="6">
    <source>
        <dbReference type="ARBA" id="ARBA00022490"/>
    </source>
</evidence>
<evidence type="ECO:0000256" key="10">
    <source>
        <dbReference type="ARBA" id="ARBA00032057"/>
    </source>
</evidence>
<dbReference type="EC" id="3.2.1.141" evidence="4 13"/>
<evidence type="ECO:0000256" key="5">
    <source>
        <dbReference type="ARBA" id="ARBA00015938"/>
    </source>
</evidence>
<dbReference type="GO" id="GO:0005737">
    <property type="term" value="C:cytoplasm"/>
    <property type="evidence" value="ECO:0007669"/>
    <property type="project" value="UniProtKB-SubCell"/>
</dbReference>
<evidence type="ECO:0000259" key="19">
    <source>
        <dbReference type="SMART" id="SM00642"/>
    </source>
</evidence>
<dbReference type="OrthoDB" id="9800174at2"/>
<dbReference type="Gene3D" id="2.60.40.10">
    <property type="entry name" value="Immunoglobulins"/>
    <property type="match status" value="1"/>
</dbReference>
<dbReference type="EMBL" id="BAGZ01000008">
    <property type="protein sequence ID" value="GAB77800.1"/>
    <property type="molecule type" value="Genomic_DNA"/>
</dbReference>
<evidence type="ECO:0000256" key="7">
    <source>
        <dbReference type="ARBA" id="ARBA00022801"/>
    </source>
</evidence>
<keyword evidence="7 14" id="KW-0378">Hydrolase</keyword>
<dbReference type="Pfam" id="PF02922">
    <property type="entry name" value="CBM_48"/>
    <property type="match status" value="1"/>
</dbReference>
<evidence type="ECO:0000256" key="18">
    <source>
        <dbReference type="SAM" id="MobiDB-lite"/>
    </source>
</evidence>
<dbReference type="RefSeq" id="WP_006502552.1">
    <property type="nucleotide sequence ID" value="NZ_BAGZ01000008.1"/>
</dbReference>
<evidence type="ECO:0000256" key="4">
    <source>
        <dbReference type="ARBA" id="ARBA00012268"/>
    </source>
</evidence>
<feature type="domain" description="Glycosyl hydrolase family 13 catalytic" evidence="19">
    <location>
        <begin position="86"/>
        <end position="528"/>
    </location>
</feature>
<evidence type="ECO:0000256" key="13">
    <source>
        <dbReference type="NCBIfam" id="TIGR02402"/>
    </source>
</evidence>
<feature type="binding site" evidence="16">
    <location>
        <begin position="408"/>
        <end position="413"/>
    </location>
    <ligand>
        <name>substrate</name>
    </ligand>
</feature>
<gene>
    <name evidence="20" type="primary">treZ</name>
    <name evidence="20" type="ORF">AUCHE_08_00410</name>
</gene>
<keyword evidence="9 14" id="KW-0326">Glycosidase</keyword>
<dbReference type="eggNOG" id="COG0296">
    <property type="taxonomic scope" value="Bacteria"/>
</dbReference>
<evidence type="ECO:0000256" key="17">
    <source>
        <dbReference type="PIRSR" id="PIRSR006337-3"/>
    </source>
</evidence>
<dbReference type="InterPro" id="IPR044901">
    <property type="entry name" value="Trehalose_TreZ_E-set_sf"/>
</dbReference>
<accession>K6VR02</accession>
<evidence type="ECO:0000256" key="14">
    <source>
        <dbReference type="PIRNR" id="PIRNR006337"/>
    </source>
</evidence>
<feature type="active site" description="Nucleophile" evidence="15">
    <location>
        <position position="277"/>
    </location>
</feature>
<comment type="caution">
    <text evidence="20">The sequence shown here is derived from an EMBL/GenBank/DDBJ whole genome shotgun (WGS) entry which is preliminary data.</text>
</comment>
<evidence type="ECO:0000256" key="15">
    <source>
        <dbReference type="PIRSR" id="PIRSR006337-1"/>
    </source>
</evidence>
<dbReference type="GO" id="GO:0033942">
    <property type="term" value="F:4-alpha-D-(1-&gt;4)-alpha-D-glucanotrehalose trehalohydrolase activity"/>
    <property type="evidence" value="ECO:0007669"/>
    <property type="project" value="UniProtKB-EC"/>
</dbReference>
<dbReference type="PIRSF" id="PIRSF006337">
    <property type="entry name" value="Trehalose_TreZ"/>
    <property type="match status" value="1"/>
</dbReference>
<evidence type="ECO:0000256" key="3">
    <source>
        <dbReference type="ARBA" id="ARBA00008061"/>
    </source>
</evidence>
<evidence type="ECO:0000256" key="2">
    <source>
        <dbReference type="ARBA" id="ARBA00005199"/>
    </source>
</evidence>
<comment type="subcellular location">
    <subcellularLocation>
        <location evidence="1 15">Cytoplasm</location>
    </subcellularLocation>
</comment>
<dbReference type="UniPathway" id="UPA00299"/>
<proteinExistence type="inferred from homology"/>
<dbReference type="InterPro" id="IPR006047">
    <property type="entry name" value="GH13_cat_dom"/>
</dbReference>
<dbReference type="CDD" id="cd11325">
    <property type="entry name" value="AmyAc_GTHase"/>
    <property type="match status" value="1"/>
</dbReference>
<evidence type="ECO:0000256" key="1">
    <source>
        <dbReference type="ARBA" id="ARBA00004496"/>
    </source>
</evidence>
<dbReference type="PANTHER" id="PTHR43651">
    <property type="entry name" value="1,4-ALPHA-GLUCAN-BRANCHING ENZYME"/>
    <property type="match status" value="1"/>
</dbReference>
<comment type="pathway">
    <text evidence="2 14">Glycan biosynthesis; trehalose biosynthesis.</text>
</comment>
<feature type="region of interest" description="Disordered" evidence="18">
    <location>
        <begin position="482"/>
        <end position="501"/>
    </location>
</feature>
<feature type="region of interest" description="Disordered" evidence="18">
    <location>
        <begin position="1"/>
        <end position="31"/>
    </location>
</feature>
<dbReference type="Pfam" id="PF00128">
    <property type="entry name" value="Alpha-amylase"/>
    <property type="match status" value="1"/>
</dbReference>
<dbReference type="CDD" id="cd02853">
    <property type="entry name" value="E_set_MTHase_like_N"/>
    <property type="match status" value="1"/>
</dbReference>
<feature type="site" description="Transition state stabilizer" evidence="17">
    <location>
        <position position="409"/>
    </location>
</feature>
<dbReference type="InterPro" id="IPR012768">
    <property type="entry name" value="Trehalose_TreZ"/>
</dbReference>
<dbReference type="InterPro" id="IPR017853">
    <property type="entry name" value="GH"/>
</dbReference>
<dbReference type="NCBIfam" id="TIGR02402">
    <property type="entry name" value="trehalose_TreZ"/>
    <property type="match status" value="1"/>
</dbReference>
<keyword evidence="8" id="KW-0119">Carbohydrate metabolism</keyword>
<keyword evidence="6" id="KW-0963">Cytoplasm</keyword>
<feature type="active site" description="Proton donor" evidence="15">
    <location>
        <position position="314"/>
    </location>
</feature>
<keyword evidence="21" id="KW-1185">Reference proteome</keyword>
<dbReference type="PANTHER" id="PTHR43651:SF11">
    <property type="entry name" value="MALTO-OLIGOSYLTREHALOSE TREHALOHYDROLASE"/>
    <property type="match status" value="1"/>
</dbReference>
<comment type="catalytic activity">
    <reaction evidence="12 14">
        <text>hydrolysis of (1-&gt;4)-alpha-D-glucosidic linkage in 4-alpha-D-[(1-&gt;4)-alpha-D-glucanosyl]n trehalose to yield trehalose and (1-&gt;4)-alpha-D-glucan.</text>
        <dbReference type="EC" id="3.2.1.141"/>
    </reaction>
</comment>
<evidence type="ECO:0000313" key="21">
    <source>
        <dbReference type="Proteomes" id="UP000008495"/>
    </source>
</evidence>
<feature type="binding site" evidence="16">
    <location>
        <begin position="339"/>
        <end position="343"/>
    </location>
    <ligand>
        <name>substrate</name>
    </ligand>
</feature>
<dbReference type="Gene3D" id="3.20.20.80">
    <property type="entry name" value="Glycosidases"/>
    <property type="match status" value="1"/>
</dbReference>
<dbReference type="Proteomes" id="UP000008495">
    <property type="component" value="Unassembled WGS sequence"/>
</dbReference>
<evidence type="ECO:0000256" key="16">
    <source>
        <dbReference type="PIRSR" id="PIRSR006337-2"/>
    </source>
</evidence>
<name>K6VR02_9MICO</name>
<evidence type="ECO:0000313" key="20">
    <source>
        <dbReference type="EMBL" id="GAB77800.1"/>
    </source>
</evidence>
<dbReference type="SUPFAM" id="SSF81296">
    <property type="entry name" value="E set domains"/>
    <property type="match status" value="1"/>
</dbReference>
<sequence length="617" mass="68205">MSEHPDARTAPEAPGLPVRALPAEPGPQDEDGLREFRVWAPNAERTVSLVLADEEHEMTPATDGWWQTRVAAHHGDRYGYRLDDGPVFPSPMARRLPDGPHGLGAVVDTTDDVWHDEEWAGVPLAGSVLYEMHIGTFTTEGTFDAAIDRLDHLVDLGVDVVEVMPVASFPGTHGWGYDGVAPWSVHEPYGGPDGLHRFVDACHARGLGVCLDVVHNHLGPDGAYAHAFGPYFTDRHHTPWGAALNLDGPGSDPVRAFLVGNALTWLRDFHLDGLRLDAVHELHDHRAVPILEELSAAVADLSEQTGHRRWLVAETDRNDPRTVQPREQGGLGMDGQWADDVHHGWHAVLTGEDQGYYGDFADLSVLPTLLGAPFHHADTWSSFRGRRHGRPVPEDVEGWRFVVFLENHDQVGNRALGDRHAHTLSTRRLQCGAALLLTSAYTPMLFMGEEWGASTPWQYFTDHTDPQLADAVREGRRREFAAHGWSGDEVPDPQSPDTRDRSVLDWSEIDEGDHRVLLRWYRALIALRRARADLRDPDRSRVQAHLDPDTGMLVVERGQHRIAVNLGVETVEADLHLESTRGRVVLLSNDCTTALDEDGCISVPPDGVVVVGPSTAE</sequence>
<dbReference type="InterPro" id="IPR013783">
    <property type="entry name" value="Ig-like_fold"/>
</dbReference>
<dbReference type="Gene3D" id="1.10.10.760">
    <property type="entry name" value="E-set domains of sugar-utilizing enzymes"/>
    <property type="match status" value="1"/>
</dbReference>
<dbReference type="STRING" id="100225.SAMN05421595_0309"/>
<protein>
    <recommendedName>
        <fullName evidence="5 13">Malto-oligosyltrehalose trehalohydrolase</fullName>
        <shortName evidence="14">MTHase</shortName>
        <ecNumber evidence="4 13">3.2.1.141</ecNumber>
    </recommendedName>
    <alternativeName>
        <fullName evidence="11 14">4-alpha-D-((1-&gt;4)-alpha-D-glucano)trehalose trehalohydrolase</fullName>
    </alternativeName>
    <alternativeName>
        <fullName evidence="10 14">Maltooligosyl trehalose trehalohydrolase</fullName>
    </alternativeName>
</protein>
<reference evidence="20 21" key="1">
    <citation type="submission" date="2012-08" db="EMBL/GenBank/DDBJ databases">
        <title>Whole genome shotgun sequence of Austwickia chelonae NBRC 105200.</title>
        <authorList>
            <person name="Yoshida I."/>
            <person name="Hosoyama A."/>
            <person name="Tsuchikane K."/>
            <person name="Katsumata H."/>
            <person name="Ando Y."/>
            <person name="Ohji S."/>
            <person name="Hamada M."/>
            <person name="Tamura T."/>
            <person name="Yamazoe A."/>
            <person name="Yamazaki S."/>
            <person name="Fujita N."/>
        </authorList>
    </citation>
    <scope>NUCLEOTIDE SEQUENCE [LARGE SCALE GENOMIC DNA]</scope>
    <source>
        <strain evidence="20 21">NBRC 105200</strain>
    </source>
</reference>
<evidence type="ECO:0000256" key="12">
    <source>
        <dbReference type="ARBA" id="ARBA00034013"/>
    </source>
</evidence>
<dbReference type="InterPro" id="IPR004193">
    <property type="entry name" value="Glyco_hydro_13_N"/>
</dbReference>
<comment type="similarity">
    <text evidence="3 14">Belongs to the glycosyl hydrolase 13 family.</text>
</comment>
<dbReference type="SUPFAM" id="SSF51445">
    <property type="entry name" value="(Trans)glycosidases"/>
    <property type="match status" value="1"/>
</dbReference>
<dbReference type="AlphaFoldDB" id="K6VR02"/>
<dbReference type="GO" id="GO:0005992">
    <property type="term" value="P:trehalose biosynthetic process"/>
    <property type="evidence" value="ECO:0007669"/>
    <property type="project" value="UniProtKB-UniRule"/>
</dbReference>
<organism evidence="20 21">
    <name type="scientific">Austwickia chelonae NBRC 105200</name>
    <dbReference type="NCBI Taxonomy" id="1184607"/>
    <lineage>
        <taxon>Bacteria</taxon>
        <taxon>Bacillati</taxon>
        <taxon>Actinomycetota</taxon>
        <taxon>Actinomycetes</taxon>
        <taxon>Micrococcales</taxon>
        <taxon>Dermatophilaceae</taxon>
        <taxon>Austwickia</taxon>
    </lineage>
</organism>
<feature type="binding site" evidence="16">
    <location>
        <begin position="275"/>
        <end position="280"/>
    </location>
    <ligand>
        <name>substrate</name>
    </ligand>
</feature>
<dbReference type="SMART" id="SM00642">
    <property type="entry name" value="Aamy"/>
    <property type="match status" value="1"/>
</dbReference>
<evidence type="ECO:0000256" key="8">
    <source>
        <dbReference type="ARBA" id="ARBA00023277"/>
    </source>
</evidence>
<evidence type="ECO:0000256" key="9">
    <source>
        <dbReference type="ARBA" id="ARBA00023295"/>
    </source>
</evidence>
<dbReference type="InterPro" id="IPR014756">
    <property type="entry name" value="Ig_E-set"/>
</dbReference>